<evidence type="ECO:0000313" key="7">
    <source>
        <dbReference type="Proteomes" id="UP000069620"/>
    </source>
</evidence>
<dbReference type="PROSITE" id="PS50977">
    <property type="entry name" value="HTH_TETR_2"/>
    <property type="match status" value="1"/>
</dbReference>
<dbReference type="STRING" id="146020.RMCB_6840"/>
<comment type="caution">
    <text evidence="6">The sequence shown here is derived from an EMBL/GenBank/DDBJ whole genome shotgun (WGS) entry which is preliminary data.</text>
</comment>
<evidence type="ECO:0000313" key="6">
    <source>
        <dbReference type="EMBL" id="GAS92744.1"/>
    </source>
</evidence>
<dbReference type="PANTHER" id="PTHR47506">
    <property type="entry name" value="TRANSCRIPTIONAL REGULATORY PROTEIN"/>
    <property type="match status" value="1"/>
</dbReference>
<sequence length="220" mass="23483">MPDPVAPLAQVPRTKRGSTRTRMLVSAVEVLRERGAAGVTIDEVLSRSGAPRGSVYHHFPDGRNQILAEALQLAGNTIGTVIDRDAEGGGLPLVRTFVEFWERLLADSDFTAGCPVVAAAIGPLDDEPQLTEAAGEIFGRWRAALTRAFAADGFDRPDAASLAVMCIAALEGAVVLCRSSRTAEPLRDVAEQLEFLIKSREFVRRNGLPTAKAPKVAPPS</sequence>
<dbReference type="GO" id="GO:0003677">
    <property type="term" value="F:DNA binding"/>
    <property type="evidence" value="ECO:0007669"/>
    <property type="project" value="UniProtKB-UniRule"/>
</dbReference>
<evidence type="ECO:0000256" key="4">
    <source>
        <dbReference type="PROSITE-ProRule" id="PRU00335"/>
    </source>
</evidence>
<dbReference type="Pfam" id="PF00440">
    <property type="entry name" value="TetR_N"/>
    <property type="match status" value="1"/>
</dbReference>
<evidence type="ECO:0000256" key="1">
    <source>
        <dbReference type="ARBA" id="ARBA00023015"/>
    </source>
</evidence>
<name>A0A100W6U0_9MYCO</name>
<dbReference type="Pfam" id="PF21993">
    <property type="entry name" value="TetR_C_13_2"/>
    <property type="match status" value="1"/>
</dbReference>
<accession>A0A100W6U0</accession>
<dbReference type="SUPFAM" id="SSF48498">
    <property type="entry name" value="Tetracyclin repressor-like, C-terminal domain"/>
    <property type="match status" value="1"/>
</dbReference>
<gene>
    <name evidence="6" type="ORF">RMCB_6840</name>
</gene>
<keyword evidence="7" id="KW-1185">Reference proteome</keyword>
<reference evidence="7" key="1">
    <citation type="journal article" date="2016" name="Genome Announc.">
        <title>Draft Genome Sequences of Five Rapidly Growing Mycobacterium Species, M. thermoresistibile, M. fortuitum subsp. acetamidolyticum, M. canariasense, M. brisbanense, and M. novocastrense.</title>
        <authorList>
            <person name="Katahira K."/>
            <person name="Ogura Y."/>
            <person name="Gotoh Y."/>
            <person name="Hayashi T."/>
        </authorList>
    </citation>
    <scope>NUCLEOTIDE SEQUENCE [LARGE SCALE GENOMIC DNA]</scope>
    <source>
        <strain evidence="7">JCM15654</strain>
    </source>
</reference>
<keyword evidence="1" id="KW-0805">Transcription regulation</keyword>
<protein>
    <submittedName>
        <fullName evidence="6">Transcriptional regulator</fullName>
    </submittedName>
</protein>
<dbReference type="Proteomes" id="UP000069620">
    <property type="component" value="Unassembled WGS sequence"/>
</dbReference>
<reference evidence="7" key="2">
    <citation type="submission" date="2016-02" db="EMBL/GenBank/DDBJ databases">
        <title>Draft genome sequence of five rapidly growing Mycobacterium species.</title>
        <authorList>
            <person name="Katahira K."/>
            <person name="Gotou Y."/>
            <person name="Iida K."/>
            <person name="Ogura Y."/>
            <person name="Hayashi T."/>
        </authorList>
    </citation>
    <scope>NUCLEOTIDE SEQUENCE [LARGE SCALE GENOMIC DNA]</scope>
    <source>
        <strain evidence="7">JCM15654</strain>
    </source>
</reference>
<dbReference type="InterPro" id="IPR036271">
    <property type="entry name" value="Tet_transcr_reg_TetR-rel_C_sf"/>
</dbReference>
<dbReference type="RefSeq" id="WP_062832310.1">
    <property type="nucleotide sequence ID" value="NZ_BCSX01000064.1"/>
</dbReference>
<feature type="DNA-binding region" description="H-T-H motif" evidence="4">
    <location>
        <begin position="40"/>
        <end position="59"/>
    </location>
</feature>
<proteinExistence type="predicted"/>
<keyword evidence="3" id="KW-0804">Transcription</keyword>
<organism evidence="6 7">
    <name type="scientific">Mycolicibacterium brisbanense</name>
    <dbReference type="NCBI Taxonomy" id="146020"/>
    <lineage>
        <taxon>Bacteria</taxon>
        <taxon>Bacillati</taxon>
        <taxon>Actinomycetota</taxon>
        <taxon>Actinomycetes</taxon>
        <taxon>Mycobacteriales</taxon>
        <taxon>Mycobacteriaceae</taxon>
        <taxon>Mycolicibacterium</taxon>
    </lineage>
</organism>
<evidence type="ECO:0000256" key="3">
    <source>
        <dbReference type="ARBA" id="ARBA00023163"/>
    </source>
</evidence>
<keyword evidence="2 4" id="KW-0238">DNA-binding</keyword>
<evidence type="ECO:0000259" key="5">
    <source>
        <dbReference type="PROSITE" id="PS50977"/>
    </source>
</evidence>
<dbReference type="SUPFAM" id="SSF46689">
    <property type="entry name" value="Homeodomain-like"/>
    <property type="match status" value="1"/>
</dbReference>
<dbReference type="AlphaFoldDB" id="A0A100W6U0"/>
<dbReference type="EMBL" id="BCSX01000064">
    <property type="protein sequence ID" value="GAS92744.1"/>
    <property type="molecule type" value="Genomic_DNA"/>
</dbReference>
<dbReference type="Gene3D" id="1.10.357.10">
    <property type="entry name" value="Tetracycline Repressor, domain 2"/>
    <property type="match status" value="1"/>
</dbReference>
<feature type="domain" description="HTH tetR-type" evidence="5">
    <location>
        <begin position="17"/>
        <end position="77"/>
    </location>
</feature>
<dbReference type="InterPro" id="IPR009057">
    <property type="entry name" value="Homeodomain-like_sf"/>
</dbReference>
<dbReference type="InterPro" id="IPR001647">
    <property type="entry name" value="HTH_TetR"/>
</dbReference>
<evidence type="ECO:0000256" key="2">
    <source>
        <dbReference type="ARBA" id="ARBA00023125"/>
    </source>
</evidence>
<dbReference type="InterPro" id="IPR054156">
    <property type="entry name" value="YxaF_TetR_C"/>
</dbReference>
<dbReference type="PANTHER" id="PTHR47506:SF3">
    <property type="entry name" value="HTH-TYPE TRANSCRIPTIONAL REGULATOR LMRA"/>
    <property type="match status" value="1"/>
</dbReference>